<dbReference type="RefSeq" id="WP_343353059.1">
    <property type="nucleotide sequence ID" value="NZ_CP145316.1"/>
</dbReference>
<name>A0ABZ3F4E1_9HELI</name>
<evidence type="ECO:0000313" key="2">
    <source>
        <dbReference type="Proteomes" id="UP001434737"/>
    </source>
</evidence>
<reference evidence="1 2" key="1">
    <citation type="submission" date="2024-02" db="EMBL/GenBank/DDBJ databases">
        <title>Genome and pathogenicity analysis of Helicobacter mastomyrinus isolated from mice.</title>
        <authorList>
            <person name="Zhu L."/>
        </authorList>
    </citation>
    <scope>NUCLEOTIDE SEQUENCE [LARGE SCALE GENOMIC DNA]</scope>
    <source>
        <strain evidence="1 2">Hm-17</strain>
    </source>
</reference>
<organism evidence="1 2">
    <name type="scientific">Helicobacter mastomyrinus</name>
    <dbReference type="NCBI Taxonomy" id="287948"/>
    <lineage>
        <taxon>Bacteria</taxon>
        <taxon>Pseudomonadati</taxon>
        <taxon>Campylobacterota</taxon>
        <taxon>Epsilonproteobacteria</taxon>
        <taxon>Campylobacterales</taxon>
        <taxon>Helicobacteraceae</taxon>
        <taxon>Helicobacter</taxon>
    </lineage>
</organism>
<sequence length="158" mass="18842">MLKQNIKDEVMEYGIYTIQNESEIPQNLKEDKYTFYVKINGKDIKDYYIDYMDIMQNAFLFHTKDCVGNPDAFRDWMQDLGWLTYDDGNGIAYKNIILVFEHWNDVGKSFLSSGKKVREKILEDFIEDEGILESHYERTKEYLEDSDNLKVFNIYLIP</sequence>
<keyword evidence="2" id="KW-1185">Reference proteome</keyword>
<evidence type="ECO:0000313" key="1">
    <source>
        <dbReference type="EMBL" id="XAM17382.1"/>
    </source>
</evidence>
<gene>
    <name evidence="1" type="ORF">V3I05_06745</name>
</gene>
<proteinExistence type="predicted"/>
<dbReference type="Proteomes" id="UP001434737">
    <property type="component" value="Chromosome"/>
</dbReference>
<dbReference type="EMBL" id="CP145316">
    <property type="protein sequence ID" value="XAM17382.1"/>
    <property type="molecule type" value="Genomic_DNA"/>
</dbReference>
<protein>
    <recommendedName>
        <fullName evidence="3">Barstar (barnase inhibitor) domain-containing protein</fullName>
    </recommendedName>
</protein>
<accession>A0ABZ3F4E1</accession>
<evidence type="ECO:0008006" key="3">
    <source>
        <dbReference type="Google" id="ProtNLM"/>
    </source>
</evidence>